<keyword evidence="2" id="KW-0472">Membrane</keyword>
<dbReference type="RefSeq" id="WP_154344852.1">
    <property type="nucleotide sequence ID" value="NZ_WKJD01000004.1"/>
</dbReference>
<feature type="transmembrane region" description="Helical" evidence="2">
    <location>
        <begin position="65"/>
        <end position="87"/>
    </location>
</feature>
<reference evidence="3 4" key="1">
    <citation type="submission" date="2019-11" db="EMBL/GenBank/DDBJ databases">
        <title>Agromyces kandeliae sp. nov., isolated from mangrove soil.</title>
        <authorList>
            <person name="Wang R."/>
        </authorList>
    </citation>
    <scope>NUCLEOTIDE SEQUENCE [LARGE SCALE GENOMIC DNA]</scope>
    <source>
        <strain evidence="3 4">Q22</strain>
    </source>
</reference>
<evidence type="ECO:0000256" key="1">
    <source>
        <dbReference type="SAM" id="MobiDB-lite"/>
    </source>
</evidence>
<dbReference type="Gene3D" id="2.120.10.30">
    <property type="entry name" value="TolB, C-terminal domain"/>
    <property type="match status" value="1"/>
</dbReference>
<dbReference type="AlphaFoldDB" id="A0A6L5QYT2"/>
<accession>A0A6L5QYT2</accession>
<name>A0A6L5QYT2_9MICO</name>
<sequence>MITTTPLSSTVSTLSASDETEPREPGDGRSPRGPSVRAVDAPASRPPVEVLIEEARHRARRRRQVVGAVAVVGVAVAAIAVTALAGAGSTGDRGTSLSGPLSETSLGVFEQMRGRIVWAADGELRAVDPADPTDIRRMALPDDVDSKAMVSDWSADGTRLALTSEHAGKRYLLDARGTVTPAGTNEGCCMFVSNAWLAPDGATAFEFAAPGRLQLRDVDGLAPPRVIAVDPALGAAEGPAAPGHAWSPDGSRIAVVIAEDVEAEPAPTSIHVVDLVTGQDREVLGPELGFIRHLTWSPDGGELLVVAGPWPVTSGAAMNNPHLHPVEMGLYLIDTQPGPLGPAPAPEPIASGHFIAATWSPDGARIAAIDHAIPGVHSLVMMQRDGSSARRIVQDLGTHEWTGLAWHPVMNGPRERQEQVSR</sequence>
<keyword evidence="4" id="KW-1185">Reference proteome</keyword>
<dbReference type="EMBL" id="WKJD01000004">
    <property type="protein sequence ID" value="MRX42504.1"/>
    <property type="molecule type" value="Genomic_DNA"/>
</dbReference>
<protein>
    <recommendedName>
        <fullName evidence="5">Dipeptidylpeptidase IV N-terminal domain-containing protein</fullName>
    </recommendedName>
</protein>
<feature type="region of interest" description="Disordered" evidence="1">
    <location>
        <begin position="1"/>
        <end position="44"/>
    </location>
</feature>
<organism evidence="3 4">
    <name type="scientific">Agromyces kandeliae</name>
    <dbReference type="NCBI Taxonomy" id="2666141"/>
    <lineage>
        <taxon>Bacteria</taxon>
        <taxon>Bacillati</taxon>
        <taxon>Actinomycetota</taxon>
        <taxon>Actinomycetes</taxon>
        <taxon>Micrococcales</taxon>
        <taxon>Microbacteriaceae</taxon>
        <taxon>Agromyces</taxon>
    </lineage>
</organism>
<feature type="compositionally biased region" description="Basic and acidic residues" evidence="1">
    <location>
        <begin position="20"/>
        <end position="30"/>
    </location>
</feature>
<evidence type="ECO:0008006" key="5">
    <source>
        <dbReference type="Google" id="ProtNLM"/>
    </source>
</evidence>
<dbReference type="SUPFAM" id="SSF50969">
    <property type="entry name" value="YVTN repeat-like/Quinoprotein amine dehydrogenase"/>
    <property type="match status" value="1"/>
</dbReference>
<dbReference type="Proteomes" id="UP000476511">
    <property type="component" value="Unassembled WGS sequence"/>
</dbReference>
<evidence type="ECO:0000256" key="2">
    <source>
        <dbReference type="SAM" id="Phobius"/>
    </source>
</evidence>
<proteinExistence type="predicted"/>
<keyword evidence="2" id="KW-0812">Transmembrane</keyword>
<gene>
    <name evidence="3" type="ORF">GJR97_02065</name>
</gene>
<dbReference type="InterPro" id="IPR011042">
    <property type="entry name" value="6-blade_b-propeller_TolB-like"/>
</dbReference>
<feature type="compositionally biased region" description="Low complexity" evidence="1">
    <location>
        <begin position="1"/>
        <end position="17"/>
    </location>
</feature>
<evidence type="ECO:0000313" key="3">
    <source>
        <dbReference type="EMBL" id="MRX42504.1"/>
    </source>
</evidence>
<dbReference type="InterPro" id="IPR011044">
    <property type="entry name" value="Quino_amine_DH_bsu"/>
</dbReference>
<evidence type="ECO:0000313" key="4">
    <source>
        <dbReference type="Proteomes" id="UP000476511"/>
    </source>
</evidence>
<keyword evidence="2" id="KW-1133">Transmembrane helix</keyword>
<comment type="caution">
    <text evidence="3">The sequence shown here is derived from an EMBL/GenBank/DDBJ whole genome shotgun (WGS) entry which is preliminary data.</text>
</comment>